<evidence type="ECO:0000313" key="3">
    <source>
        <dbReference type="Proteomes" id="UP000006053"/>
    </source>
</evidence>
<dbReference type="EMBL" id="CP003348">
    <property type="protein sequence ID" value="AFL98793.1"/>
    <property type="molecule type" value="Genomic_DNA"/>
</dbReference>
<evidence type="ECO:0000313" key="2">
    <source>
        <dbReference type="EMBL" id="AFL98793.1"/>
    </source>
</evidence>
<sequence length="535" mass="61374" precursor="true">MRNERKIAVISIAALLLAVLGLSLLTAVPHRTEHPNSYNAPLPAAPKTENVMQGISQEDWSVDDTFSTHLPLIVIDTGNERPPISTQQGEDGVFQLIPGVEPYRYGSIHVIDTGGLNNLKSEPDHVSPIAIKRRGNSSMLYQKAQYLIKLQTESGQDNFLDLLDLGAECEWVLNGSMADKSMMRNYLSYRLASQFMPFTPDSRYCEVVYHENGRYYYEGVYLLIESIKQGEERVAISESKSSDPYPSYIVRRDRFAEDDTILDTWATQKGLRFTPDELNEHYLGLIYPTMKNATKETIDFVTGDISRIEKVLYSDDEHVFSTYPRYIDVDSFIDYFIFNEFFGSYDAGINSTYMYKEVGGKLYMGPVWDLDNAMDNYKSEPLNVNVTAFQIKPWFDRLIRDSDFLAKLEKRYTQLRRGPLSDENYLGTIDAIVAHLGPATDREWTRWAHVYTTFNRYSMQNYGENHELVRNTDEFRQEVYRLKTSITQHAAAIGPYLRILRKSTIVNTGLSIYSPLLLLVTVLVFLIPAFYASRK</sequence>
<dbReference type="Pfam" id="PF08757">
    <property type="entry name" value="CotH"/>
    <property type="match status" value="1"/>
</dbReference>
<dbReference type="HOGENOM" id="CLU_022931_0_0_9"/>
<dbReference type="KEGG" id="ddh:Desde_0323"/>
<keyword evidence="1" id="KW-1133">Transmembrane helix</keyword>
<gene>
    <name evidence="2" type="ordered locus">Desde_0323</name>
</gene>
<reference evidence="3" key="1">
    <citation type="submission" date="2012-06" db="EMBL/GenBank/DDBJ databases">
        <title>Complete sequence of Desulfitobacterium dehalogenans ATCC 51507.</title>
        <authorList>
            <person name="Lucas S."/>
            <person name="Han J."/>
            <person name="Lapidus A."/>
            <person name="Cheng J.-F."/>
            <person name="Goodwin L."/>
            <person name="Pitluck S."/>
            <person name="Peters L."/>
            <person name="Ovchinnikova G."/>
            <person name="Teshima H."/>
            <person name="Detter J.C."/>
            <person name="Han C."/>
            <person name="Tapia R."/>
            <person name="Land M."/>
            <person name="Hauser L."/>
            <person name="Kyrpides N."/>
            <person name="Ivanova N."/>
            <person name="Pagani I."/>
            <person name="Kruse T."/>
            <person name="de Vos W.M."/>
            <person name="Smidt H."/>
            <person name="Woyke T."/>
        </authorList>
    </citation>
    <scope>NUCLEOTIDE SEQUENCE [LARGE SCALE GENOMIC DNA]</scope>
    <source>
        <strain evidence="3">ATCC 51507 / DSM 9161 / JW/IU-DC1</strain>
    </source>
</reference>
<dbReference type="AlphaFoldDB" id="I4A4A9"/>
<dbReference type="Proteomes" id="UP000006053">
    <property type="component" value="Chromosome"/>
</dbReference>
<proteinExistence type="predicted"/>
<organism evidence="2 3">
    <name type="scientific">Desulfitobacterium dehalogenans (strain ATCC 51507 / DSM 9161 / JW/IU-DC1)</name>
    <dbReference type="NCBI Taxonomy" id="756499"/>
    <lineage>
        <taxon>Bacteria</taxon>
        <taxon>Bacillati</taxon>
        <taxon>Bacillota</taxon>
        <taxon>Clostridia</taxon>
        <taxon>Eubacteriales</taxon>
        <taxon>Desulfitobacteriaceae</taxon>
        <taxon>Desulfitobacterium</taxon>
    </lineage>
</organism>
<dbReference type="InterPro" id="IPR014867">
    <property type="entry name" value="Spore_coat_CotH_CotH2/3/7"/>
</dbReference>
<name>I4A4A9_DESDJ</name>
<keyword evidence="1" id="KW-0812">Transmembrane</keyword>
<dbReference type="OrthoDB" id="9803752at2"/>
<dbReference type="STRING" id="756499.Desde_0323"/>
<evidence type="ECO:0000256" key="1">
    <source>
        <dbReference type="SAM" id="Phobius"/>
    </source>
</evidence>
<feature type="transmembrane region" description="Helical" evidence="1">
    <location>
        <begin position="512"/>
        <end position="532"/>
    </location>
</feature>
<protein>
    <submittedName>
        <fullName evidence="2">CotH protein</fullName>
    </submittedName>
</protein>
<dbReference type="RefSeq" id="WP_014792290.1">
    <property type="nucleotide sequence ID" value="NC_018017.1"/>
</dbReference>
<dbReference type="eggNOG" id="COG5297">
    <property type="taxonomic scope" value="Bacteria"/>
</dbReference>
<reference evidence="2 3" key="2">
    <citation type="journal article" date="2015" name="J. Bacteriol.">
        <title>Genomic, proteomic, and biochemical analysis of the organohalide respiratory pathway in Desulfitobacterium dehalogenans.</title>
        <authorList>
            <person name="Kruse T."/>
            <person name="van de Pas B.A."/>
            <person name="Atteia A."/>
            <person name="Krab K."/>
            <person name="Hagen W.R."/>
            <person name="Goodwin L."/>
            <person name="Chain P."/>
            <person name="Boeren S."/>
            <person name="Maphosa F."/>
            <person name="Schraa G."/>
            <person name="de Vos W.M."/>
            <person name="van der Oost J."/>
            <person name="Smidt H."/>
            <person name="Stams A.J."/>
        </authorList>
    </citation>
    <scope>NUCLEOTIDE SEQUENCE [LARGE SCALE GENOMIC DNA]</scope>
    <source>
        <strain evidence="3">ATCC 51507 / DSM 9161 / JW/IU-DC1</strain>
    </source>
</reference>
<keyword evidence="1" id="KW-0472">Membrane</keyword>
<accession>I4A4A9</accession>
<keyword evidence="3" id="KW-1185">Reference proteome</keyword>